<evidence type="ECO:0000313" key="4">
    <source>
        <dbReference type="Proteomes" id="UP001390339"/>
    </source>
</evidence>
<feature type="region of interest" description="Disordered" evidence="2">
    <location>
        <begin position="1"/>
        <end position="52"/>
    </location>
</feature>
<keyword evidence="1" id="KW-0175">Coiled coil</keyword>
<protein>
    <submittedName>
        <fullName evidence="3">Uncharacterized protein</fullName>
    </submittedName>
</protein>
<name>A0ABR2IU49_9PEZI</name>
<reference evidence="3 4" key="1">
    <citation type="journal article" date="2024" name="IMA Fungus">
        <title>Apiospora arundinis, a panoply of carbohydrate-active enzymes and secondary metabolites.</title>
        <authorList>
            <person name="Sorensen T."/>
            <person name="Petersen C."/>
            <person name="Muurmann A.T."/>
            <person name="Christiansen J.V."/>
            <person name="Brundto M.L."/>
            <person name="Overgaard C.K."/>
            <person name="Boysen A.T."/>
            <person name="Wollenberg R.D."/>
            <person name="Larsen T.O."/>
            <person name="Sorensen J.L."/>
            <person name="Nielsen K.L."/>
            <person name="Sondergaard T.E."/>
        </authorList>
    </citation>
    <scope>NUCLEOTIDE SEQUENCE [LARGE SCALE GENOMIC DNA]</scope>
    <source>
        <strain evidence="3 4">AAU 773</strain>
    </source>
</reference>
<gene>
    <name evidence="3" type="ORF">PGQ11_006889</name>
</gene>
<accession>A0ABR2IU49</accession>
<dbReference type="EMBL" id="JAPCWZ010000004">
    <property type="protein sequence ID" value="KAK8868311.1"/>
    <property type="molecule type" value="Genomic_DNA"/>
</dbReference>
<evidence type="ECO:0000256" key="2">
    <source>
        <dbReference type="SAM" id="MobiDB-lite"/>
    </source>
</evidence>
<organism evidence="3 4">
    <name type="scientific">Apiospora arundinis</name>
    <dbReference type="NCBI Taxonomy" id="335852"/>
    <lineage>
        <taxon>Eukaryota</taxon>
        <taxon>Fungi</taxon>
        <taxon>Dikarya</taxon>
        <taxon>Ascomycota</taxon>
        <taxon>Pezizomycotina</taxon>
        <taxon>Sordariomycetes</taxon>
        <taxon>Xylariomycetidae</taxon>
        <taxon>Amphisphaeriales</taxon>
        <taxon>Apiosporaceae</taxon>
        <taxon>Apiospora</taxon>
    </lineage>
</organism>
<feature type="coiled-coil region" evidence="1">
    <location>
        <begin position="244"/>
        <end position="317"/>
    </location>
</feature>
<feature type="compositionally biased region" description="Polar residues" evidence="2">
    <location>
        <begin position="111"/>
        <end position="122"/>
    </location>
</feature>
<evidence type="ECO:0000256" key="1">
    <source>
        <dbReference type="SAM" id="Coils"/>
    </source>
</evidence>
<evidence type="ECO:0000313" key="3">
    <source>
        <dbReference type="EMBL" id="KAK8868311.1"/>
    </source>
</evidence>
<sequence>MNGEQSSRGRMIVKLRYNGQIHLRKKAPADVSSESFGDQSSTSDPNDSAESTIHVNTSNLIARRHKNDYILQSHSVNDDMDMAASGSEHNPIEVPSDDDMDIDKNDHVAKSPQSPVSKQATSIPKEEVEEDLPKAASSHNMKNYSDADWVSRLSLLIRDTGEMAQLLRGTGELEQMLLEEKQLRIEAENKLSATEQHLCDAQGALGEAKLRAGELKDELAQCRQHSVTQENDWNLERAAMEAGIKKAKEKRDGAMHKLDALGREKSVVWIRQRRAYQEKADEVTKLQREFAAQKQQLEGAVETNDALQELLDEERETSKARQRTIDQRDAELKQFTELAAKLAPDKFAKRG</sequence>
<feature type="region of interest" description="Disordered" evidence="2">
    <location>
        <begin position="80"/>
        <end position="128"/>
    </location>
</feature>
<dbReference type="Proteomes" id="UP001390339">
    <property type="component" value="Unassembled WGS sequence"/>
</dbReference>
<proteinExistence type="predicted"/>
<keyword evidence="4" id="KW-1185">Reference proteome</keyword>
<feature type="compositionally biased region" description="Polar residues" evidence="2">
    <location>
        <begin position="32"/>
        <end position="52"/>
    </location>
</feature>
<comment type="caution">
    <text evidence="3">The sequence shown here is derived from an EMBL/GenBank/DDBJ whole genome shotgun (WGS) entry which is preliminary data.</text>
</comment>